<name>A0AAE9LTE7_9GAMM</name>
<evidence type="ECO:0000313" key="2">
    <source>
        <dbReference type="EMBL" id="USE84357.1"/>
    </source>
</evidence>
<keyword evidence="1" id="KW-0472">Membrane</keyword>
<keyword evidence="3" id="KW-1185">Reference proteome</keyword>
<evidence type="ECO:0008006" key="4">
    <source>
        <dbReference type="Google" id="ProtNLM"/>
    </source>
</evidence>
<organism evidence="2 3">
    <name type="scientific">Acinetobacter tibetensis</name>
    <dbReference type="NCBI Taxonomy" id="2943497"/>
    <lineage>
        <taxon>Bacteria</taxon>
        <taxon>Pseudomonadati</taxon>
        <taxon>Pseudomonadota</taxon>
        <taxon>Gammaproteobacteria</taxon>
        <taxon>Moraxellales</taxon>
        <taxon>Moraxellaceae</taxon>
        <taxon>Acinetobacter</taxon>
    </lineage>
</organism>
<evidence type="ECO:0000313" key="3">
    <source>
        <dbReference type="Proteomes" id="UP001056716"/>
    </source>
</evidence>
<dbReference type="AlphaFoldDB" id="A0AAE9LTE7"/>
<dbReference type="Pfam" id="PF16082">
    <property type="entry name" value="Phage_holin_2_4"/>
    <property type="match status" value="1"/>
</dbReference>
<gene>
    <name evidence="2" type="ORF">M5E07_06035</name>
</gene>
<dbReference type="Proteomes" id="UP001056716">
    <property type="component" value="Chromosome"/>
</dbReference>
<accession>A0AAE9LTE7</accession>
<keyword evidence="1" id="KW-0812">Transmembrane</keyword>
<dbReference type="InterPro" id="IPR032124">
    <property type="entry name" value="Phage_F116_holin"/>
</dbReference>
<sequence length="86" mass="9211">MSDSQQIVDASAAIATSKAATYAGSGAAGVSAWMGSIDWGFWVSIGIAIAGFAMNWYFAKKKDLRDEIEHKAYLESLEGKCDAEQD</sequence>
<feature type="transmembrane region" description="Helical" evidence="1">
    <location>
        <begin position="39"/>
        <end position="58"/>
    </location>
</feature>
<keyword evidence="1" id="KW-1133">Transmembrane helix</keyword>
<reference evidence="2" key="1">
    <citation type="submission" date="2022-06" db="EMBL/GenBank/DDBJ databases">
        <title>Isolation, identification and characterization of iprodione-degrading strains in Lhasa, Tibet.</title>
        <authorList>
            <person name="Pan H."/>
        </authorList>
    </citation>
    <scope>NUCLEOTIDE SEQUENCE</scope>
    <source>
        <strain evidence="2">Y-23</strain>
    </source>
</reference>
<dbReference type="KEGG" id="atz:M5E07_06035"/>
<proteinExistence type="predicted"/>
<evidence type="ECO:0000256" key="1">
    <source>
        <dbReference type="SAM" id="Phobius"/>
    </source>
</evidence>
<protein>
    <recommendedName>
        <fullName evidence="4">Holin</fullName>
    </recommendedName>
</protein>
<dbReference type="EMBL" id="CP098732">
    <property type="protein sequence ID" value="USE84357.1"/>
    <property type="molecule type" value="Genomic_DNA"/>
</dbReference>
<dbReference type="RefSeq" id="WP_252223009.1">
    <property type="nucleotide sequence ID" value="NZ_CP098732.1"/>
</dbReference>